<dbReference type="AlphaFoldDB" id="A0A9R1VM50"/>
<sequence>MNNYALELSISIENQESASLTEKLIRMVATKTSVKDLSLTILPYGASLHLPDEILSELHLVGVHISDEVLHDILLSCSLLEKIKLLYFSKGLNTIKVKNLVCLHELQIVTMDTGSTGFEISHVPSLHVMGCNVHMNGMSRRFGPLIKDHSISLGSNVTDLTLGGGVIRDNASLDMIIKLGLPFLKV</sequence>
<comment type="caution">
    <text evidence="1">The sequence shown here is derived from an EMBL/GenBank/DDBJ whole genome shotgun (WGS) entry which is preliminary data.</text>
</comment>
<evidence type="ECO:0000313" key="1">
    <source>
        <dbReference type="EMBL" id="KAJ0208790.1"/>
    </source>
</evidence>
<organism evidence="1 2">
    <name type="scientific">Lactuca sativa</name>
    <name type="common">Garden lettuce</name>
    <dbReference type="NCBI Taxonomy" id="4236"/>
    <lineage>
        <taxon>Eukaryota</taxon>
        <taxon>Viridiplantae</taxon>
        <taxon>Streptophyta</taxon>
        <taxon>Embryophyta</taxon>
        <taxon>Tracheophyta</taxon>
        <taxon>Spermatophyta</taxon>
        <taxon>Magnoliopsida</taxon>
        <taxon>eudicotyledons</taxon>
        <taxon>Gunneridae</taxon>
        <taxon>Pentapetalae</taxon>
        <taxon>asterids</taxon>
        <taxon>campanulids</taxon>
        <taxon>Asterales</taxon>
        <taxon>Asteraceae</taxon>
        <taxon>Cichorioideae</taxon>
        <taxon>Cichorieae</taxon>
        <taxon>Lactucinae</taxon>
        <taxon>Lactuca</taxon>
    </lineage>
</organism>
<dbReference type="EMBL" id="NBSK02000004">
    <property type="protein sequence ID" value="KAJ0208790.1"/>
    <property type="molecule type" value="Genomic_DNA"/>
</dbReference>
<dbReference type="Proteomes" id="UP000235145">
    <property type="component" value="Unassembled WGS sequence"/>
</dbReference>
<gene>
    <name evidence="1" type="ORF">LSAT_V11C400197410</name>
</gene>
<protein>
    <submittedName>
        <fullName evidence="1">Uncharacterized protein</fullName>
    </submittedName>
</protein>
<proteinExistence type="predicted"/>
<reference evidence="1 2" key="1">
    <citation type="journal article" date="2017" name="Nat. Commun.">
        <title>Genome assembly with in vitro proximity ligation data and whole-genome triplication in lettuce.</title>
        <authorList>
            <person name="Reyes-Chin-Wo S."/>
            <person name="Wang Z."/>
            <person name="Yang X."/>
            <person name="Kozik A."/>
            <person name="Arikit S."/>
            <person name="Song C."/>
            <person name="Xia L."/>
            <person name="Froenicke L."/>
            <person name="Lavelle D.O."/>
            <person name="Truco M.J."/>
            <person name="Xia R."/>
            <person name="Zhu S."/>
            <person name="Xu C."/>
            <person name="Xu H."/>
            <person name="Xu X."/>
            <person name="Cox K."/>
            <person name="Korf I."/>
            <person name="Meyers B.C."/>
            <person name="Michelmore R.W."/>
        </authorList>
    </citation>
    <scope>NUCLEOTIDE SEQUENCE [LARGE SCALE GENOMIC DNA]</scope>
    <source>
        <strain evidence="2">cv. Salinas</strain>
        <tissue evidence="1">Seedlings</tissue>
    </source>
</reference>
<keyword evidence="2" id="KW-1185">Reference proteome</keyword>
<accession>A0A9R1VM50</accession>
<evidence type="ECO:0000313" key="2">
    <source>
        <dbReference type="Proteomes" id="UP000235145"/>
    </source>
</evidence>
<name>A0A9R1VM50_LACSA</name>